<accession>A0AAN6YBF7</accession>
<feature type="compositionally biased region" description="Basic and acidic residues" evidence="1">
    <location>
        <begin position="271"/>
        <end position="283"/>
    </location>
</feature>
<feature type="region of interest" description="Disordered" evidence="1">
    <location>
        <begin position="229"/>
        <end position="311"/>
    </location>
</feature>
<evidence type="ECO:0000313" key="2">
    <source>
        <dbReference type="EMBL" id="KAK4215488.1"/>
    </source>
</evidence>
<dbReference type="AlphaFoldDB" id="A0AAN6YBF7"/>
<feature type="compositionally biased region" description="Polar residues" evidence="1">
    <location>
        <begin position="43"/>
        <end position="58"/>
    </location>
</feature>
<dbReference type="EMBL" id="MU858079">
    <property type="protein sequence ID" value="KAK4215488.1"/>
    <property type="molecule type" value="Genomic_DNA"/>
</dbReference>
<feature type="compositionally biased region" description="Basic and acidic residues" evidence="1">
    <location>
        <begin position="300"/>
        <end position="311"/>
    </location>
</feature>
<sequence>MNAQSSSKVRSNPFAAQSSPELLHQLGKAVLSYSMKRLGGQGTSSKTKSTERQTSASRYSKGRDKDDDGTGTTVRSDSSTDLHHILAQVAVGLFGYGIRQYLHRRKLSKQRAATAKPPRQERNGEDFGSGGGVAGNDDGQSSSVADPELAAALESITADLQGTSKAIRKLAGRTPAHECDVHERLKNEADAIREGLERVQASVNNVRNLHGGLRTAAKVMPPGVDISRGVHEVKVPGGDGERRRARKDRGHRINGYSEHRVRDRNKRPKGFSREEEREGDDGRISGMGGGGYRHSSRLYSRRDRDGEEMWR</sequence>
<keyword evidence="3" id="KW-1185">Reference proteome</keyword>
<proteinExistence type="predicted"/>
<name>A0AAN6YBF7_9PEZI</name>
<feature type="region of interest" description="Disordered" evidence="1">
    <location>
        <begin position="1"/>
        <end position="20"/>
    </location>
</feature>
<organism evidence="2 3">
    <name type="scientific">Rhypophila decipiens</name>
    <dbReference type="NCBI Taxonomy" id="261697"/>
    <lineage>
        <taxon>Eukaryota</taxon>
        <taxon>Fungi</taxon>
        <taxon>Dikarya</taxon>
        <taxon>Ascomycota</taxon>
        <taxon>Pezizomycotina</taxon>
        <taxon>Sordariomycetes</taxon>
        <taxon>Sordariomycetidae</taxon>
        <taxon>Sordariales</taxon>
        <taxon>Naviculisporaceae</taxon>
        <taxon>Rhypophila</taxon>
    </lineage>
</organism>
<comment type="caution">
    <text evidence="2">The sequence shown here is derived from an EMBL/GenBank/DDBJ whole genome shotgun (WGS) entry which is preliminary data.</text>
</comment>
<feature type="compositionally biased region" description="Basic and acidic residues" evidence="1">
    <location>
        <begin position="229"/>
        <end position="242"/>
    </location>
</feature>
<dbReference type="Proteomes" id="UP001301769">
    <property type="component" value="Unassembled WGS sequence"/>
</dbReference>
<reference evidence="2" key="1">
    <citation type="journal article" date="2023" name="Mol. Phylogenet. Evol.">
        <title>Genome-scale phylogeny and comparative genomics of the fungal order Sordariales.</title>
        <authorList>
            <person name="Hensen N."/>
            <person name="Bonometti L."/>
            <person name="Westerberg I."/>
            <person name="Brannstrom I.O."/>
            <person name="Guillou S."/>
            <person name="Cros-Aarteil S."/>
            <person name="Calhoun S."/>
            <person name="Haridas S."/>
            <person name="Kuo A."/>
            <person name="Mondo S."/>
            <person name="Pangilinan J."/>
            <person name="Riley R."/>
            <person name="LaButti K."/>
            <person name="Andreopoulos B."/>
            <person name="Lipzen A."/>
            <person name="Chen C."/>
            <person name="Yan M."/>
            <person name="Daum C."/>
            <person name="Ng V."/>
            <person name="Clum A."/>
            <person name="Steindorff A."/>
            <person name="Ohm R.A."/>
            <person name="Martin F."/>
            <person name="Silar P."/>
            <person name="Natvig D.O."/>
            <person name="Lalanne C."/>
            <person name="Gautier V."/>
            <person name="Ament-Velasquez S.L."/>
            <person name="Kruys A."/>
            <person name="Hutchinson M.I."/>
            <person name="Powell A.J."/>
            <person name="Barry K."/>
            <person name="Miller A.N."/>
            <person name="Grigoriev I.V."/>
            <person name="Debuchy R."/>
            <person name="Gladieux P."/>
            <person name="Hiltunen Thoren M."/>
            <person name="Johannesson H."/>
        </authorList>
    </citation>
    <scope>NUCLEOTIDE SEQUENCE</scope>
    <source>
        <strain evidence="2">PSN293</strain>
    </source>
</reference>
<gene>
    <name evidence="2" type="ORF">QBC37DRAFT_281573</name>
</gene>
<reference evidence="2" key="2">
    <citation type="submission" date="2023-05" db="EMBL/GenBank/DDBJ databases">
        <authorList>
            <consortium name="Lawrence Berkeley National Laboratory"/>
            <person name="Steindorff A."/>
            <person name="Hensen N."/>
            <person name="Bonometti L."/>
            <person name="Westerberg I."/>
            <person name="Brannstrom I.O."/>
            <person name="Guillou S."/>
            <person name="Cros-Aarteil S."/>
            <person name="Calhoun S."/>
            <person name="Haridas S."/>
            <person name="Kuo A."/>
            <person name="Mondo S."/>
            <person name="Pangilinan J."/>
            <person name="Riley R."/>
            <person name="Labutti K."/>
            <person name="Andreopoulos B."/>
            <person name="Lipzen A."/>
            <person name="Chen C."/>
            <person name="Yanf M."/>
            <person name="Daum C."/>
            <person name="Ng V."/>
            <person name="Clum A."/>
            <person name="Ohm R."/>
            <person name="Martin F."/>
            <person name="Silar P."/>
            <person name="Natvig D."/>
            <person name="Lalanne C."/>
            <person name="Gautier V."/>
            <person name="Ament-Velasquez S.L."/>
            <person name="Kruys A."/>
            <person name="Hutchinson M.I."/>
            <person name="Powell A.J."/>
            <person name="Barry K."/>
            <person name="Miller A.N."/>
            <person name="Grigoriev I.V."/>
            <person name="Debuchy R."/>
            <person name="Gladieux P."/>
            <person name="Thoren M.H."/>
            <person name="Johannesson H."/>
        </authorList>
    </citation>
    <scope>NUCLEOTIDE SEQUENCE</scope>
    <source>
        <strain evidence="2">PSN293</strain>
    </source>
</reference>
<evidence type="ECO:0000256" key="1">
    <source>
        <dbReference type="SAM" id="MobiDB-lite"/>
    </source>
</evidence>
<protein>
    <submittedName>
        <fullName evidence="2">Uncharacterized protein</fullName>
    </submittedName>
</protein>
<feature type="region of interest" description="Disordered" evidence="1">
    <location>
        <begin position="37"/>
        <end position="77"/>
    </location>
</feature>
<evidence type="ECO:0000313" key="3">
    <source>
        <dbReference type="Proteomes" id="UP001301769"/>
    </source>
</evidence>
<feature type="compositionally biased region" description="Basic residues" evidence="1">
    <location>
        <begin position="243"/>
        <end position="252"/>
    </location>
</feature>
<feature type="region of interest" description="Disordered" evidence="1">
    <location>
        <begin position="109"/>
        <end position="143"/>
    </location>
</feature>